<evidence type="ECO:0000256" key="1">
    <source>
        <dbReference type="SAM" id="SignalP"/>
    </source>
</evidence>
<dbReference type="STRING" id="299255.SAMN02745129_0006"/>
<dbReference type="OrthoDB" id="6395261at2"/>
<dbReference type="InterPro" id="IPR036691">
    <property type="entry name" value="Endo/exonu/phosph_ase_sf"/>
</dbReference>
<sequence>MQFRNLGLALLALALTACSDSGKNSKFAETVRFATYHVDMAYDEPMGYNRLVQETSNRTNPRLQNLAAMLQQEISGGRPDVLLLTGFATQVRESGIADEVAIRQFQENYLEVSQGAGLSPLNYNYRYVAATNSGQLMALDVDGDGIRSQYPEDTNGYGYFHGQDSFVLLSRYELDTAQVRTFRDFKWADVDDARAPGMGDNNTMPDEVFRELSIMSSNMVDIPLKLPDGRRVSLVATQLESPAPRDDTQRPYQRSRDQLRFLADYIDDRGKGDYIQDDNQRPGGVALNRPFVLLGHLASDEDQRAHTLAVEGQESYDGDSGSVNLLLTSYLLRFGPALNQNAPGSAGATDYFRDSNSPHLNGQTWTNINGWRTDYVLPHNDLFVADMGVFWPALGASGSEWLYDVDGNQPSSLSSGKRLVWMDIDFGQ</sequence>
<keyword evidence="3" id="KW-0255">Endonuclease</keyword>
<dbReference type="Gene3D" id="3.60.10.10">
    <property type="entry name" value="Endonuclease/exonuclease/phosphatase"/>
    <property type="match status" value="1"/>
</dbReference>
<evidence type="ECO:0000313" key="4">
    <source>
        <dbReference type="Proteomes" id="UP000184268"/>
    </source>
</evidence>
<keyword evidence="1" id="KW-0732">Signal</keyword>
<keyword evidence="3" id="KW-0269">Exonuclease</keyword>
<organism evidence="3 4">
    <name type="scientific">Ferrimonas marina</name>
    <dbReference type="NCBI Taxonomy" id="299255"/>
    <lineage>
        <taxon>Bacteria</taxon>
        <taxon>Pseudomonadati</taxon>
        <taxon>Pseudomonadota</taxon>
        <taxon>Gammaproteobacteria</taxon>
        <taxon>Alteromonadales</taxon>
        <taxon>Ferrimonadaceae</taxon>
        <taxon>Ferrimonas</taxon>
    </lineage>
</organism>
<dbReference type="EMBL" id="FQXG01000010">
    <property type="protein sequence ID" value="SHI20550.1"/>
    <property type="molecule type" value="Genomic_DNA"/>
</dbReference>
<reference evidence="3 4" key="1">
    <citation type="submission" date="2016-11" db="EMBL/GenBank/DDBJ databases">
        <authorList>
            <person name="Jaros S."/>
            <person name="Januszkiewicz K."/>
            <person name="Wedrychowicz H."/>
        </authorList>
    </citation>
    <scope>NUCLEOTIDE SEQUENCE [LARGE SCALE GENOMIC DNA]</scope>
    <source>
        <strain evidence="3 4">DSM 16917</strain>
    </source>
</reference>
<feature type="domain" description="Endonuclease/exonuclease/phosphatase" evidence="2">
    <location>
        <begin position="54"/>
        <end position="395"/>
    </location>
</feature>
<dbReference type="GO" id="GO:0004519">
    <property type="term" value="F:endonuclease activity"/>
    <property type="evidence" value="ECO:0007669"/>
    <property type="project" value="UniProtKB-KW"/>
</dbReference>
<dbReference type="Pfam" id="PF03372">
    <property type="entry name" value="Exo_endo_phos"/>
    <property type="match status" value="1"/>
</dbReference>
<keyword evidence="4" id="KW-1185">Reference proteome</keyword>
<feature type="chain" id="PRO_5009915431" evidence="1">
    <location>
        <begin position="20"/>
        <end position="428"/>
    </location>
</feature>
<keyword evidence="3" id="KW-0540">Nuclease</keyword>
<keyword evidence="3" id="KW-0378">Hydrolase</keyword>
<dbReference type="GO" id="GO:0004527">
    <property type="term" value="F:exonuclease activity"/>
    <property type="evidence" value="ECO:0007669"/>
    <property type="project" value="UniProtKB-KW"/>
</dbReference>
<proteinExistence type="predicted"/>
<dbReference type="InterPro" id="IPR005135">
    <property type="entry name" value="Endo/exonuclease/phosphatase"/>
</dbReference>
<evidence type="ECO:0000259" key="2">
    <source>
        <dbReference type="Pfam" id="PF03372"/>
    </source>
</evidence>
<gene>
    <name evidence="3" type="ORF">SAMN02745129_0006</name>
</gene>
<evidence type="ECO:0000313" key="3">
    <source>
        <dbReference type="EMBL" id="SHI20550.1"/>
    </source>
</evidence>
<dbReference type="SUPFAM" id="SSF56219">
    <property type="entry name" value="DNase I-like"/>
    <property type="match status" value="1"/>
</dbReference>
<name>A0A1M5Z8J7_9GAMM</name>
<dbReference type="PROSITE" id="PS51257">
    <property type="entry name" value="PROKAR_LIPOPROTEIN"/>
    <property type="match status" value="1"/>
</dbReference>
<dbReference type="AlphaFoldDB" id="A0A1M5Z8J7"/>
<protein>
    <submittedName>
        <fullName evidence="3">Endonuclease/Exonuclease/phosphatase family protein</fullName>
    </submittedName>
</protein>
<accession>A0A1M5Z8J7</accession>
<dbReference type="RefSeq" id="WP_067661547.1">
    <property type="nucleotide sequence ID" value="NZ_FQXG01000010.1"/>
</dbReference>
<dbReference type="Proteomes" id="UP000184268">
    <property type="component" value="Unassembled WGS sequence"/>
</dbReference>
<feature type="signal peptide" evidence="1">
    <location>
        <begin position="1"/>
        <end position="19"/>
    </location>
</feature>